<feature type="domain" description="Ice-binding protein C-terminal" evidence="2">
    <location>
        <begin position="221"/>
        <end position="241"/>
    </location>
</feature>
<organism evidence="3 4">
    <name type="scientific">Alginatibacterium sediminis</name>
    <dbReference type="NCBI Taxonomy" id="2164068"/>
    <lineage>
        <taxon>Bacteria</taxon>
        <taxon>Pseudomonadati</taxon>
        <taxon>Pseudomonadota</taxon>
        <taxon>Gammaproteobacteria</taxon>
        <taxon>Alteromonadales</taxon>
        <taxon>Alteromonadaceae</taxon>
        <taxon>Alginatibacterium</taxon>
    </lineage>
</organism>
<dbReference type="Pfam" id="PF07589">
    <property type="entry name" value="PEP-CTERM"/>
    <property type="match status" value="1"/>
</dbReference>
<reference evidence="3 4" key="1">
    <citation type="submission" date="2018-09" db="EMBL/GenBank/DDBJ databases">
        <authorList>
            <person name="Wang Z."/>
        </authorList>
    </citation>
    <scope>NUCLEOTIDE SEQUENCE [LARGE SCALE GENOMIC DNA]</scope>
    <source>
        <strain evidence="3 4">ALS 81</strain>
    </source>
</reference>
<sequence>MLKRILSASILFTVGIGNAFAITDTWDFSTLTKDRNNLVGPELNMTSGAITLNGKGYADTTGGRDKYLEQGDLYLWGNGGLGLVNQDENRTDNPGHAFDNRNGDTDMLLLSFNTAVTLTGLDLAWGTDTDMSILAFGGTSFTGIEGLTWGTLGSDWIPQDNLQAAVSGGYQSINSNTASKYWLVGAYNSIFGRGDNLRGGNDAMKLAGIQTERSQFGGTTSVPEPSSILLMALAFLGLARSSYKKRS</sequence>
<dbReference type="RefSeq" id="WP_120354674.1">
    <property type="nucleotide sequence ID" value="NZ_RAQO01000005.1"/>
</dbReference>
<accession>A0A420ED51</accession>
<gene>
    <name evidence="3" type="ORF">DBZ36_09320</name>
</gene>
<dbReference type="EMBL" id="RAQO01000005">
    <property type="protein sequence ID" value="RKF18595.1"/>
    <property type="molecule type" value="Genomic_DNA"/>
</dbReference>
<evidence type="ECO:0000256" key="1">
    <source>
        <dbReference type="SAM" id="SignalP"/>
    </source>
</evidence>
<evidence type="ECO:0000313" key="3">
    <source>
        <dbReference type="EMBL" id="RKF18595.1"/>
    </source>
</evidence>
<dbReference type="AlphaFoldDB" id="A0A420ED51"/>
<keyword evidence="4" id="KW-1185">Reference proteome</keyword>
<feature type="signal peptide" evidence="1">
    <location>
        <begin position="1"/>
        <end position="21"/>
    </location>
</feature>
<protein>
    <submittedName>
        <fullName evidence="3">PEP-CTERM sorting domain-containing protein</fullName>
    </submittedName>
</protein>
<evidence type="ECO:0000313" key="4">
    <source>
        <dbReference type="Proteomes" id="UP000286482"/>
    </source>
</evidence>
<comment type="caution">
    <text evidence="3">The sequence shown here is derived from an EMBL/GenBank/DDBJ whole genome shotgun (WGS) entry which is preliminary data.</text>
</comment>
<evidence type="ECO:0000259" key="2">
    <source>
        <dbReference type="Pfam" id="PF07589"/>
    </source>
</evidence>
<dbReference type="InterPro" id="IPR013424">
    <property type="entry name" value="Ice-binding_C"/>
</dbReference>
<proteinExistence type="predicted"/>
<name>A0A420ED51_9ALTE</name>
<dbReference type="OrthoDB" id="6117416at2"/>
<keyword evidence="1" id="KW-0732">Signal</keyword>
<dbReference type="NCBIfam" id="TIGR02595">
    <property type="entry name" value="PEP_CTERM"/>
    <property type="match status" value="1"/>
</dbReference>
<feature type="chain" id="PRO_5019440543" evidence="1">
    <location>
        <begin position="22"/>
        <end position="247"/>
    </location>
</feature>
<dbReference type="Proteomes" id="UP000286482">
    <property type="component" value="Unassembled WGS sequence"/>
</dbReference>
<dbReference type="NCBIfam" id="NF041927">
    <property type="entry name" value="Xrt_dep_XDP1"/>
    <property type="match status" value="1"/>
</dbReference>
<dbReference type="InterPro" id="IPR049672">
    <property type="entry name" value="Xrt_dep_XDP1"/>
</dbReference>